<organism evidence="2 3">
    <name type="scientific">Ancylobacter pratisalsi</name>
    <dbReference type="NCBI Taxonomy" id="1745854"/>
    <lineage>
        <taxon>Bacteria</taxon>
        <taxon>Pseudomonadati</taxon>
        <taxon>Pseudomonadota</taxon>
        <taxon>Alphaproteobacteria</taxon>
        <taxon>Hyphomicrobiales</taxon>
        <taxon>Xanthobacteraceae</taxon>
        <taxon>Ancylobacter</taxon>
    </lineage>
</organism>
<accession>A0A6P1YIY2</accession>
<dbReference type="PANTHER" id="PTHR43798">
    <property type="entry name" value="MONOACYLGLYCEROL LIPASE"/>
    <property type="match status" value="1"/>
</dbReference>
<dbReference type="InterPro" id="IPR029058">
    <property type="entry name" value="AB_hydrolase_fold"/>
</dbReference>
<dbReference type="KEGG" id="apra:G3A50_04020"/>
<dbReference type="Pfam" id="PF12697">
    <property type="entry name" value="Abhydrolase_6"/>
    <property type="match status" value="1"/>
</dbReference>
<dbReference type="AlphaFoldDB" id="A0A6P1YIY2"/>
<evidence type="ECO:0000313" key="3">
    <source>
        <dbReference type="Proteomes" id="UP000464751"/>
    </source>
</evidence>
<name>A0A6P1YIY2_9HYPH</name>
<dbReference type="InterPro" id="IPR050266">
    <property type="entry name" value="AB_hydrolase_sf"/>
</dbReference>
<evidence type="ECO:0000313" key="2">
    <source>
        <dbReference type="EMBL" id="QIB32970.1"/>
    </source>
</evidence>
<dbReference type="GO" id="GO:0016020">
    <property type="term" value="C:membrane"/>
    <property type="evidence" value="ECO:0007669"/>
    <property type="project" value="TreeGrafter"/>
</dbReference>
<sequence length="256" mass="26967">MAFVATHDGALEWIDANPGADPAGGSFILLHGIQGTASAWSDVANRLTDKLGTKRSVIVPNLRGRGASLAPDLPAAYGLDEFSDDLRAIVQMAPKPVTLVGWSMGVLVSLAYLARYGELGLDGLVLASGTSHVGDEAVWFHSDTLTGLAAEARERAERLALASYASPSAVAGAWASVRAADLRPVLPNISLPTLVLHGDLDDQCPLEHSRRIASAIPGAALEIWPGSGHNLMADDPQRLVDTILRFYAAVQADIFT</sequence>
<dbReference type="PANTHER" id="PTHR43798:SF33">
    <property type="entry name" value="HYDROLASE, PUTATIVE (AFU_ORTHOLOGUE AFUA_2G14860)-RELATED"/>
    <property type="match status" value="1"/>
</dbReference>
<proteinExistence type="predicted"/>
<reference evidence="2 3" key="1">
    <citation type="submission" date="2020-02" db="EMBL/GenBank/DDBJ databases">
        <authorList>
            <person name="Li G."/>
        </authorList>
    </citation>
    <scope>NUCLEOTIDE SEQUENCE [LARGE SCALE GENOMIC DNA]</scope>
    <source>
        <strain evidence="2 3">DSM 102029</strain>
    </source>
</reference>
<keyword evidence="2" id="KW-0378">Hydrolase</keyword>
<dbReference type="EMBL" id="CP048630">
    <property type="protein sequence ID" value="QIB32970.1"/>
    <property type="molecule type" value="Genomic_DNA"/>
</dbReference>
<feature type="domain" description="AB hydrolase-1" evidence="1">
    <location>
        <begin position="28"/>
        <end position="241"/>
    </location>
</feature>
<dbReference type="SUPFAM" id="SSF53474">
    <property type="entry name" value="alpha/beta-Hydrolases"/>
    <property type="match status" value="1"/>
</dbReference>
<dbReference type="GO" id="GO:0016787">
    <property type="term" value="F:hydrolase activity"/>
    <property type="evidence" value="ECO:0007669"/>
    <property type="project" value="UniProtKB-KW"/>
</dbReference>
<dbReference type="RefSeq" id="WP_163074055.1">
    <property type="nucleotide sequence ID" value="NZ_CP048630.1"/>
</dbReference>
<protein>
    <submittedName>
        <fullName evidence="2">Alpha/beta hydrolase</fullName>
    </submittedName>
</protein>
<keyword evidence="3" id="KW-1185">Reference proteome</keyword>
<dbReference type="InterPro" id="IPR000073">
    <property type="entry name" value="AB_hydrolase_1"/>
</dbReference>
<dbReference type="Gene3D" id="3.40.50.1820">
    <property type="entry name" value="alpha/beta hydrolase"/>
    <property type="match status" value="1"/>
</dbReference>
<gene>
    <name evidence="2" type="ORF">G3A50_04020</name>
</gene>
<dbReference type="Proteomes" id="UP000464751">
    <property type="component" value="Chromosome"/>
</dbReference>
<evidence type="ECO:0000259" key="1">
    <source>
        <dbReference type="Pfam" id="PF12697"/>
    </source>
</evidence>